<dbReference type="Pfam" id="PF14316">
    <property type="entry name" value="DUF4381"/>
    <property type="match status" value="1"/>
</dbReference>
<dbReference type="EMBL" id="BBSA01000011">
    <property type="protein sequence ID" value="GAM64228.1"/>
    <property type="molecule type" value="Genomic_DNA"/>
</dbReference>
<evidence type="ECO:0000313" key="2">
    <source>
        <dbReference type="EMBL" id="GAM64228.1"/>
    </source>
</evidence>
<keyword evidence="1" id="KW-1133">Transmembrane helix</keyword>
<evidence type="ECO:0008006" key="4">
    <source>
        <dbReference type="Google" id="ProtNLM"/>
    </source>
</evidence>
<reference evidence="2 3" key="2">
    <citation type="submission" date="2015-01" db="EMBL/GenBank/DDBJ databases">
        <authorList>
            <consortium name="NBRP consortium"/>
            <person name="Sawabe T."/>
            <person name="Meirelles P."/>
            <person name="Feng G."/>
            <person name="Sayaka M."/>
            <person name="Hattori M."/>
            <person name="Ohkuma M."/>
        </authorList>
    </citation>
    <scope>NUCLEOTIDE SEQUENCE [LARGE SCALE GENOMIC DNA]</scope>
    <source>
        <strain evidence="2 3">JCM19232</strain>
    </source>
</reference>
<proteinExistence type="predicted"/>
<keyword evidence="1" id="KW-0472">Membrane</keyword>
<name>A0A0B8PM66_9VIBR</name>
<comment type="caution">
    <text evidence="2">The sequence shown here is derived from an EMBL/GenBank/DDBJ whole genome shotgun (WGS) entry which is preliminary data.</text>
</comment>
<protein>
    <recommendedName>
        <fullName evidence="4">DUF4381 domain-containing protein</fullName>
    </recommendedName>
</protein>
<sequence>MAEPISYFPQTIGWQVLGMIAGIALLFWLYCLNKRWRENRYRREAIAIVSDMRASLSHGLSDQERFDYGQDLFAVMKAVTSHLSSDSNKLIGDAFLSQLDLFSKENPQFENKWQAWSKALLSKGYSLSDAELSELTQDCLSWLSEHRSEPCLN</sequence>
<organism evidence="2 3">
    <name type="scientific">Vibrio ishigakensis</name>
    <dbReference type="NCBI Taxonomy" id="1481914"/>
    <lineage>
        <taxon>Bacteria</taxon>
        <taxon>Pseudomonadati</taxon>
        <taxon>Pseudomonadota</taxon>
        <taxon>Gammaproteobacteria</taxon>
        <taxon>Vibrionales</taxon>
        <taxon>Vibrionaceae</taxon>
        <taxon>Vibrio</taxon>
    </lineage>
</organism>
<dbReference type="InterPro" id="IPR025489">
    <property type="entry name" value="DUF4381"/>
</dbReference>
<evidence type="ECO:0000313" key="3">
    <source>
        <dbReference type="Proteomes" id="UP000031670"/>
    </source>
</evidence>
<accession>A0A0B8PM66</accession>
<evidence type="ECO:0000256" key="1">
    <source>
        <dbReference type="SAM" id="Phobius"/>
    </source>
</evidence>
<feature type="transmembrane region" description="Helical" evidence="1">
    <location>
        <begin position="12"/>
        <end position="32"/>
    </location>
</feature>
<reference evidence="2 3" key="1">
    <citation type="submission" date="2015-01" db="EMBL/GenBank/DDBJ databases">
        <title>Vibrio sp. C5 JCM 19232 whole genome shotgun sequence.</title>
        <authorList>
            <person name="Sawabe T."/>
            <person name="Meirelles P."/>
            <person name="Feng G."/>
            <person name="Sayaka M."/>
            <person name="Hattori M."/>
            <person name="Ohkuma M."/>
        </authorList>
    </citation>
    <scope>NUCLEOTIDE SEQUENCE [LARGE SCALE GENOMIC DNA]</scope>
    <source>
        <strain evidence="2 3">JCM19232</strain>
    </source>
</reference>
<gene>
    <name evidence="2" type="ORF">JCM19232_3504</name>
</gene>
<dbReference type="AlphaFoldDB" id="A0A0B8PM66"/>
<dbReference type="Proteomes" id="UP000031670">
    <property type="component" value="Unassembled WGS sequence"/>
</dbReference>
<keyword evidence="1" id="KW-0812">Transmembrane</keyword>